<feature type="binding site" evidence="2">
    <location>
        <position position="79"/>
    </location>
    <ligand>
        <name>Mg(2+)</name>
        <dbReference type="ChEBI" id="CHEBI:18420"/>
        <label>4</label>
    </ligand>
</feature>
<dbReference type="InterPro" id="IPR016188">
    <property type="entry name" value="PurM-like_N"/>
</dbReference>
<feature type="domain" description="PurM-like N-terminal" evidence="3">
    <location>
        <begin position="33"/>
        <end position="143"/>
    </location>
</feature>
<dbReference type="PIRSF" id="PIRSF005303">
    <property type="entry name" value="Thiam_monoph_kin"/>
    <property type="match status" value="1"/>
</dbReference>
<feature type="binding site" evidence="2">
    <location>
        <position position="35"/>
    </location>
    <ligand>
        <name>Mg(2+)</name>
        <dbReference type="ChEBI" id="CHEBI:18420"/>
        <label>3</label>
    </ligand>
</feature>
<comment type="similarity">
    <text evidence="2">Belongs to the thiamine-monophosphate kinase family.</text>
</comment>
<reference evidence="5 6" key="1">
    <citation type="submission" date="2017-08" db="EMBL/GenBank/DDBJ databases">
        <title>Infants hospitalized years apart are colonized by the same room-sourced microbial strains.</title>
        <authorList>
            <person name="Brooks B."/>
            <person name="Olm M.R."/>
            <person name="Firek B.A."/>
            <person name="Baker R."/>
            <person name="Thomas B.C."/>
            <person name="Morowitz M.J."/>
            <person name="Banfield J.F."/>
        </authorList>
    </citation>
    <scope>NUCLEOTIDE SEQUENCE [LARGE SCALE GENOMIC DNA]</scope>
    <source>
        <strain evidence="5">S2_003_000_R2_14</strain>
    </source>
</reference>
<dbReference type="SUPFAM" id="SSF56042">
    <property type="entry name" value="PurM C-terminal domain-like"/>
    <property type="match status" value="1"/>
</dbReference>
<dbReference type="Gene3D" id="3.90.650.10">
    <property type="entry name" value="PurM-like C-terminal domain"/>
    <property type="match status" value="1"/>
</dbReference>
<comment type="caution">
    <text evidence="2">Lacks conserved residue(s) required for the propagation of feature annotation.</text>
</comment>
<dbReference type="EMBL" id="QFQP01000039">
    <property type="protein sequence ID" value="PZR06275.1"/>
    <property type="molecule type" value="Genomic_DNA"/>
</dbReference>
<feature type="domain" description="PurM-like C-terminal" evidence="4">
    <location>
        <begin position="155"/>
        <end position="302"/>
    </location>
</feature>
<dbReference type="InterPro" id="IPR036676">
    <property type="entry name" value="PurM-like_C_sf"/>
</dbReference>
<feature type="binding site" evidence="2">
    <location>
        <position position="261"/>
    </location>
    <ligand>
        <name>substrate</name>
    </ligand>
</feature>
<dbReference type="Pfam" id="PF02769">
    <property type="entry name" value="AIRS_C"/>
    <property type="match status" value="1"/>
</dbReference>
<dbReference type="HAMAP" id="MF_02128">
    <property type="entry name" value="TMP_kinase"/>
    <property type="match status" value="1"/>
</dbReference>
<organism evidence="5 6">
    <name type="scientific">Archangium gephyra</name>
    <dbReference type="NCBI Taxonomy" id="48"/>
    <lineage>
        <taxon>Bacteria</taxon>
        <taxon>Pseudomonadati</taxon>
        <taxon>Myxococcota</taxon>
        <taxon>Myxococcia</taxon>
        <taxon>Myxococcales</taxon>
        <taxon>Cystobacterineae</taxon>
        <taxon>Archangiaceae</taxon>
        <taxon>Archangium</taxon>
    </lineage>
</organism>
<feature type="binding site" evidence="2">
    <location>
        <position position="49"/>
    </location>
    <ligand>
        <name>Mg(2+)</name>
        <dbReference type="ChEBI" id="CHEBI:18420"/>
        <label>1</label>
    </ligand>
</feature>
<dbReference type="GO" id="GO:0009030">
    <property type="term" value="F:thiamine-phosphate kinase activity"/>
    <property type="evidence" value="ECO:0007669"/>
    <property type="project" value="UniProtKB-UniRule"/>
</dbReference>
<keyword evidence="2" id="KW-0479">Metal-binding</keyword>
<dbReference type="GO" id="GO:0005524">
    <property type="term" value="F:ATP binding"/>
    <property type="evidence" value="ECO:0007669"/>
    <property type="project" value="UniProtKB-UniRule"/>
</dbReference>
<sequence>MAGNDTVSPMNEFELIQKFVAQFDVPKSPTGPGDDCAVVSKRGTTCITTDALVEDVHFTRATFSFEDIGHKALAVNLSDLAAMGARADWFTVAFGLPEDIDARALTRIGRGMSKLARAHGATLVGGNVTSARQLSITITASGVLDGKPTLRSGAKAGDGIYVSGPVGNAAAGLRCLRDGTHVKLLVDAQRRPAPHLAFAARAKPFVSAAIDVSDGLGQDLAHLCRASGVGAELWSSALPIAQPLLLHAGDHALDDALTGGEDYVLLMTVPRSKCMRFETELEDAGFNPTRIGDITRGESLQLDGRPLRGRLGFQHRT</sequence>
<protein>
    <recommendedName>
        <fullName evidence="2">Thiamine-monophosphate kinase</fullName>
        <shortName evidence="2">TMP kinase</shortName>
        <shortName evidence="2">Thiamine-phosphate kinase</shortName>
        <ecNumber evidence="2">2.7.4.16</ecNumber>
    </recommendedName>
</protein>
<feature type="binding site" evidence="2">
    <location>
        <position position="35"/>
    </location>
    <ligand>
        <name>Mg(2+)</name>
        <dbReference type="ChEBI" id="CHEBI:18420"/>
        <label>4</label>
    </ligand>
</feature>
<comment type="miscellaneous">
    <text evidence="2">Reaction mechanism of ThiL seems to utilize a direct, inline transfer of the gamma-phosphate of ATP to TMP rather than a phosphorylated enzyme intermediate.</text>
</comment>
<dbReference type="EC" id="2.7.4.16" evidence="2"/>
<accession>A0A2W5T4A7</accession>
<comment type="caution">
    <text evidence="5">The sequence shown here is derived from an EMBL/GenBank/DDBJ whole genome shotgun (WGS) entry which is preliminary data.</text>
</comment>
<name>A0A2W5T4A7_9BACT</name>
<keyword evidence="2 5" id="KW-0418">Kinase</keyword>
<dbReference type="InterPro" id="IPR036921">
    <property type="entry name" value="PurM-like_N_sf"/>
</dbReference>
<evidence type="ECO:0000313" key="6">
    <source>
        <dbReference type="Proteomes" id="UP000249061"/>
    </source>
</evidence>
<comment type="catalytic activity">
    <reaction evidence="2">
        <text>thiamine phosphate + ATP = thiamine diphosphate + ADP</text>
        <dbReference type="Rhea" id="RHEA:15913"/>
        <dbReference type="ChEBI" id="CHEBI:30616"/>
        <dbReference type="ChEBI" id="CHEBI:37575"/>
        <dbReference type="ChEBI" id="CHEBI:58937"/>
        <dbReference type="ChEBI" id="CHEBI:456216"/>
        <dbReference type="EC" id="2.7.4.16"/>
    </reaction>
</comment>
<evidence type="ECO:0000259" key="3">
    <source>
        <dbReference type="Pfam" id="PF00586"/>
    </source>
</evidence>
<evidence type="ECO:0000256" key="1">
    <source>
        <dbReference type="ARBA" id="ARBA00022977"/>
    </source>
</evidence>
<dbReference type="AlphaFoldDB" id="A0A2W5T4A7"/>
<dbReference type="CDD" id="cd02194">
    <property type="entry name" value="ThiL"/>
    <property type="match status" value="1"/>
</dbReference>
<keyword evidence="2" id="KW-0547">Nucleotide-binding</keyword>
<dbReference type="PANTHER" id="PTHR30270:SF0">
    <property type="entry name" value="THIAMINE-MONOPHOSPHATE KINASE"/>
    <property type="match status" value="1"/>
</dbReference>
<dbReference type="GO" id="GO:0009229">
    <property type="term" value="P:thiamine diphosphate biosynthetic process"/>
    <property type="evidence" value="ECO:0007669"/>
    <property type="project" value="UniProtKB-UniRule"/>
</dbReference>
<dbReference type="InterPro" id="IPR006283">
    <property type="entry name" value="ThiL-like"/>
</dbReference>
<comment type="function">
    <text evidence="2">Catalyzes the ATP-dependent phosphorylation of thiamine-monophosphate (TMP) to form thiamine-pyrophosphate (TPP), the active form of vitamin B1.</text>
</comment>
<keyword evidence="1 2" id="KW-0784">Thiamine biosynthesis</keyword>
<dbReference type="Proteomes" id="UP000249061">
    <property type="component" value="Unassembled WGS sequence"/>
</dbReference>
<keyword evidence="2" id="KW-0460">Magnesium</keyword>
<feature type="binding site" evidence="2">
    <location>
        <position position="213"/>
    </location>
    <ligand>
        <name>ATP</name>
        <dbReference type="ChEBI" id="CHEBI:30616"/>
    </ligand>
</feature>
<dbReference type="Pfam" id="PF00586">
    <property type="entry name" value="AIRS"/>
    <property type="match status" value="1"/>
</dbReference>
<keyword evidence="2" id="KW-0067">ATP-binding</keyword>
<feature type="binding site" evidence="2">
    <location>
        <position position="50"/>
    </location>
    <ligand>
        <name>Mg(2+)</name>
        <dbReference type="ChEBI" id="CHEBI:18420"/>
        <label>1</label>
    </ligand>
</feature>
<feature type="binding site" evidence="2">
    <location>
        <position position="151"/>
    </location>
    <ligand>
        <name>ATP</name>
        <dbReference type="ChEBI" id="CHEBI:30616"/>
    </ligand>
</feature>
<dbReference type="UniPathway" id="UPA00060">
    <property type="reaction ID" value="UER00142"/>
</dbReference>
<dbReference type="PANTHER" id="PTHR30270">
    <property type="entry name" value="THIAMINE-MONOPHOSPHATE KINASE"/>
    <property type="match status" value="1"/>
</dbReference>
<feature type="binding site" evidence="2">
    <location>
        <position position="214"/>
    </location>
    <ligand>
        <name>Mg(2+)</name>
        <dbReference type="ChEBI" id="CHEBI:18420"/>
        <label>5</label>
    </ligand>
</feature>
<feature type="binding site" evidence="2">
    <location>
        <position position="79"/>
    </location>
    <ligand>
        <name>Mg(2+)</name>
        <dbReference type="ChEBI" id="CHEBI:18420"/>
        <label>3</label>
    </ligand>
</feature>
<gene>
    <name evidence="2 5" type="primary">thiL</name>
    <name evidence="5" type="ORF">DI536_30530</name>
</gene>
<dbReference type="NCBIfam" id="TIGR01379">
    <property type="entry name" value="thiL"/>
    <property type="match status" value="1"/>
</dbReference>
<proteinExistence type="inferred from homology"/>
<keyword evidence="2" id="KW-0808">Transferase</keyword>
<evidence type="ECO:0000259" key="4">
    <source>
        <dbReference type="Pfam" id="PF02769"/>
    </source>
</evidence>
<comment type="pathway">
    <text evidence="2">Cofactor biosynthesis; thiamine diphosphate biosynthesis; thiamine diphosphate from thiamine phosphate: step 1/1.</text>
</comment>
<dbReference type="GO" id="GO:0000287">
    <property type="term" value="F:magnesium ion binding"/>
    <property type="evidence" value="ECO:0007669"/>
    <property type="project" value="UniProtKB-UniRule"/>
</dbReference>
<dbReference type="SUPFAM" id="SSF55326">
    <property type="entry name" value="PurM N-terminal domain-like"/>
    <property type="match status" value="1"/>
</dbReference>
<dbReference type="GO" id="GO:0009228">
    <property type="term" value="P:thiamine biosynthetic process"/>
    <property type="evidence" value="ECO:0007669"/>
    <property type="project" value="UniProtKB-KW"/>
</dbReference>
<feature type="binding site" evidence="2">
    <location>
        <position position="127"/>
    </location>
    <ligand>
        <name>Mg(2+)</name>
        <dbReference type="ChEBI" id="CHEBI:18420"/>
        <label>1</label>
    </ligand>
</feature>
<dbReference type="Gene3D" id="3.30.1330.10">
    <property type="entry name" value="PurM-like, N-terminal domain"/>
    <property type="match status" value="1"/>
</dbReference>
<feature type="binding site" evidence="2">
    <location>
        <begin position="126"/>
        <end position="127"/>
    </location>
    <ligand>
        <name>ATP</name>
        <dbReference type="ChEBI" id="CHEBI:30616"/>
    </ligand>
</feature>
<feature type="binding site" evidence="2">
    <location>
        <position position="48"/>
    </location>
    <ligand>
        <name>Mg(2+)</name>
        <dbReference type="ChEBI" id="CHEBI:18420"/>
        <label>4</label>
    </ligand>
</feature>
<feature type="binding site" evidence="2">
    <location>
        <position position="79"/>
    </location>
    <ligand>
        <name>Mg(2+)</name>
        <dbReference type="ChEBI" id="CHEBI:18420"/>
        <label>2</label>
    </ligand>
</feature>
<dbReference type="InterPro" id="IPR010918">
    <property type="entry name" value="PurM-like_C_dom"/>
</dbReference>
<evidence type="ECO:0000313" key="5">
    <source>
        <dbReference type="EMBL" id="PZR06275.1"/>
    </source>
</evidence>
<feature type="binding site" evidence="2">
    <location>
        <position position="57"/>
    </location>
    <ligand>
        <name>substrate</name>
    </ligand>
</feature>
<feature type="binding site" evidence="2">
    <location>
        <position position="313"/>
    </location>
    <ligand>
        <name>substrate</name>
    </ligand>
</feature>
<feature type="binding site" evidence="2">
    <location>
        <position position="50"/>
    </location>
    <ligand>
        <name>Mg(2+)</name>
        <dbReference type="ChEBI" id="CHEBI:18420"/>
        <label>2</label>
    </ligand>
</feature>
<evidence type="ECO:0000256" key="2">
    <source>
        <dbReference type="HAMAP-Rule" id="MF_02128"/>
    </source>
</evidence>
<feature type="binding site" evidence="2">
    <location>
        <position position="211"/>
    </location>
    <ligand>
        <name>Mg(2+)</name>
        <dbReference type="ChEBI" id="CHEBI:18420"/>
        <label>3</label>
    </ligand>
</feature>